<evidence type="ECO:0000313" key="15">
    <source>
        <dbReference type="EMBL" id="KAF1085789.1"/>
    </source>
</evidence>
<dbReference type="GO" id="GO:0051539">
    <property type="term" value="F:4 iron, 4 sulfur cluster binding"/>
    <property type="evidence" value="ECO:0007669"/>
    <property type="project" value="UniProtKB-KW"/>
</dbReference>
<dbReference type="GO" id="GO:0008987">
    <property type="term" value="F:quinolinate synthetase A activity"/>
    <property type="evidence" value="ECO:0007669"/>
    <property type="project" value="UniProtKB-UniRule"/>
</dbReference>
<evidence type="ECO:0000256" key="12">
    <source>
        <dbReference type="ARBA" id="ARBA00050125"/>
    </source>
</evidence>
<evidence type="ECO:0000256" key="9">
    <source>
        <dbReference type="ARBA" id="ARBA00022723"/>
    </source>
</evidence>
<keyword evidence="11 14" id="KW-0411">Iron-sulfur</keyword>
<dbReference type="PANTHER" id="PTHR30573:SF0">
    <property type="entry name" value="QUINOLINATE SYNTHASE, CHLOROPLASTIC"/>
    <property type="match status" value="1"/>
</dbReference>
<dbReference type="GO" id="GO:0046872">
    <property type="term" value="F:metal ion binding"/>
    <property type="evidence" value="ECO:0007669"/>
    <property type="project" value="UniProtKB-KW"/>
</dbReference>
<evidence type="ECO:0000256" key="6">
    <source>
        <dbReference type="ARBA" id="ARBA00022490"/>
    </source>
</evidence>
<comment type="caution">
    <text evidence="15">The sequence shown here is derived from an EMBL/GenBank/DDBJ whole genome shotgun (WGS) entry which is preliminary data.</text>
</comment>
<dbReference type="Proteomes" id="UP000798488">
    <property type="component" value="Unassembled WGS sequence"/>
</dbReference>
<evidence type="ECO:0000256" key="14">
    <source>
        <dbReference type="HAMAP-Rule" id="MF_00568"/>
    </source>
</evidence>
<feature type="binding site" evidence="14">
    <location>
        <position position="264"/>
    </location>
    <ligand>
        <name>[4Fe-4S] cluster</name>
        <dbReference type="ChEBI" id="CHEBI:49883"/>
    </ligand>
</feature>
<dbReference type="HAMAP" id="MF_00568">
    <property type="entry name" value="NadA_type2"/>
    <property type="match status" value="1"/>
</dbReference>
<keyword evidence="8 14" id="KW-0808">Transferase</keyword>
<keyword evidence="10 14" id="KW-0408">Iron</keyword>
<comment type="similarity">
    <text evidence="14">Belongs to the quinolinate synthase family. Type 2 subfamily.</text>
</comment>
<protein>
    <recommendedName>
        <fullName evidence="13 14">Quinolinate synthase</fullName>
        <ecNumber evidence="4 14">2.5.1.72</ecNumber>
    </recommendedName>
</protein>
<organism evidence="15 16">
    <name type="scientific">Sporotomaculum syntrophicum</name>
    <dbReference type="NCBI Taxonomy" id="182264"/>
    <lineage>
        <taxon>Bacteria</taxon>
        <taxon>Bacillati</taxon>
        <taxon>Bacillota</taxon>
        <taxon>Clostridia</taxon>
        <taxon>Eubacteriales</taxon>
        <taxon>Desulfallaceae</taxon>
        <taxon>Sporotomaculum</taxon>
    </lineage>
</organism>
<dbReference type="GO" id="GO:0034628">
    <property type="term" value="P:'de novo' NAD+ biosynthetic process from L-aspartate"/>
    <property type="evidence" value="ECO:0007669"/>
    <property type="project" value="TreeGrafter"/>
</dbReference>
<evidence type="ECO:0000256" key="7">
    <source>
        <dbReference type="ARBA" id="ARBA00022642"/>
    </source>
</evidence>
<dbReference type="EMBL" id="LSRS01000002">
    <property type="protein sequence ID" value="KAF1085789.1"/>
    <property type="molecule type" value="Genomic_DNA"/>
</dbReference>
<keyword evidence="16" id="KW-1185">Reference proteome</keyword>
<evidence type="ECO:0000256" key="5">
    <source>
        <dbReference type="ARBA" id="ARBA00022485"/>
    </source>
</evidence>
<dbReference type="EC" id="2.5.1.72" evidence="4 14"/>
<dbReference type="FunFam" id="3.40.50.10800:FF:000003">
    <property type="entry name" value="Quinolinate synthase A"/>
    <property type="match status" value="1"/>
</dbReference>
<comment type="pathway">
    <text evidence="3 14">Cofactor biosynthesis; NAD(+) biosynthesis; quinolinate from iminoaspartate: step 1/1.</text>
</comment>
<comment type="function">
    <text evidence="1 14">Catalyzes the condensation of iminoaspartate with dihydroxyacetone phosphate to form quinolinate.</text>
</comment>
<evidence type="ECO:0000256" key="3">
    <source>
        <dbReference type="ARBA" id="ARBA00005065"/>
    </source>
</evidence>
<evidence type="ECO:0000256" key="13">
    <source>
        <dbReference type="ARBA" id="ARBA00073059"/>
    </source>
</evidence>
<feature type="binding site" evidence="14">
    <location>
        <position position="219"/>
    </location>
    <ligand>
        <name>iminosuccinate</name>
        <dbReference type="ChEBI" id="CHEBI:77875"/>
    </ligand>
</feature>
<evidence type="ECO:0000256" key="8">
    <source>
        <dbReference type="ARBA" id="ARBA00022679"/>
    </source>
</evidence>
<comment type="catalytic activity">
    <reaction evidence="12">
        <text>iminosuccinate + dihydroxyacetone phosphate = quinolinate + phosphate + 2 H2O + H(+)</text>
        <dbReference type="Rhea" id="RHEA:25888"/>
        <dbReference type="ChEBI" id="CHEBI:15377"/>
        <dbReference type="ChEBI" id="CHEBI:15378"/>
        <dbReference type="ChEBI" id="CHEBI:29959"/>
        <dbReference type="ChEBI" id="CHEBI:43474"/>
        <dbReference type="ChEBI" id="CHEBI:57642"/>
        <dbReference type="ChEBI" id="CHEBI:77875"/>
        <dbReference type="EC" id="2.5.1.72"/>
    </reaction>
    <physiologicalReaction direction="left-to-right" evidence="12">
        <dbReference type="Rhea" id="RHEA:25889"/>
    </physiologicalReaction>
</comment>
<dbReference type="FunFam" id="3.40.50.10800:FF:000001">
    <property type="entry name" value="Quinolinate synthase A"/>
    <property type="match status" value="1"/>
</dbReference>
<dbReference type="Gene3D" id="3.40.50.10800">
    <property type="entry name" value="NadA-like"/>
    <property type="match status" value="3"/>
</dbReference>
<proteinExistence type="inferred from homology"/>
<evidence type="ECO:0000256" key="1">
    <source>
        <dbReference type="ARBA" id="ARBA00003791"/>
    </source>
</evidence>
<dbReference type="InterPro" id="IPR003473">
    <property type="entry name" value="NadA"/>
</dbReference>
<evidence type="ECO:0000256" key="11">
    <source>
        <dbReference type="ARBA" id="ARBA00023014"/>
    </source>
</evidence>
<keyword evidence="7 14" id="KW-0662">Pyridine nucleotide biosynthesis</keyword>
<accession>A0A9D2WR13</accession>
<dbReference type="GO" id="GO:0005737">
    <property type="term" value="C:cytoplasm"/>
    <property type="evidence" value="ECO:0007669"/>
    <property type="project" value="UniProtKB-SubCell"/>
</dbReference>
<evidence type="ECO:0000256" key="4">
    <source>
        <dbReference type="ARBA" id="ARBA00012669"/>
    </source>
</evidence>
<feature type="binding site" evidence="14">
    <location>
        <begin position="116"/>
        <end position="118"/>
    </location>
    <ligand>
        <name>iminosuccinate</name>
        <dbReference type="ChEBI" id="CHEBI:77875"/>
    </ligand>
</feature>
<dbReference type="NCBIfam" id="TIGR00550">
    <property type="entry name" value="nadA"/>
    <property type="match status" value="1"/>
</dbReference>
<feature type="binding site" evidence="14">
    <location>
        <position position="45"/>
    </location>
    <ligand>
        <name>iminosuccinate</name>
        <dbReference type="ChEBI" id="CHEBI:77875"/>
    </ligand>
</feature>
<name>A0A9D2WR13_9FIRM</name>
<comment type="subcellular location">
    <subcellularLocation>
        <location evidence="2 14">Cytoplasm</location>
    </subcellularLocation>
</comment>
<feature type="binding site" evidence="14">
    <location>
        <position position="176"/>
    </location>
    <ligand>
        <name>[4Fe-4S] cluster</name>
        <dbReference type="ChEBI" id="CHEBI:49883"/>
    </ligand>
</feature>
<dbReference type="AlphaFoldDB" id="A0A9D2WR13"/>
<feature type="binding site" evidence="14">
    <location>
        <begin position="202"/>
        <end position="204"/>
    </location>
    <ligand>
        <name>iminosuccinate</name>
        <dbReference type="ChEBI" id="CHEBI:77875"/>
    </ligand>
</feature>
<feature type="binding site" evidence="14">
    <location>
        <position position="133"/>
    </location>
    <ligand>
        <name>iminosuccinate</name>
        <dbReference type="ChEBI" id="CHEBI:77875"/>
    </ligand>
</feature>
<evidence type="ECO:0000313" key="16">
    <source>
        <dbReference type="Proteomes" id="UP000798488"/>
    </source>
</evidence>
<comment type="cofactor">
    <cofactor evidence="14">
        <name>[4Fe-4S] cluster</name>
        <dbReference type="ChEBI" id="CHEBI:49883"/>
    </cofactor>
    <text evidence="14">Binds 1 [4Fe-4S] cluster per subunit.</text>
</comment>
<dbReference type="NCBIfam" id="NF006878">
    <property type="entry name" value="PRK09375.1-2"/>
    <property type="match status" value="1"/>
</dbReference>
<reference evidence="15" key="1">
    <citation type="submission" date="2016-02" db="EMBL/GenBank/DDBJ databases">
        <title>Draft Genome Sequence of Sporotomaculum syntrophicum Strain FB, a Syntrophic Benzoate Degrader.</title>
        <authorList>
            <person name="Nobu M.K."/>
            <person name="Narihiro T."/>
            <person name="Qiu Y.-L."/>
            <person name="Ohashi A."/>
            <person name="Liu W.-T."/>
            <person name="Yuji S."/>
        </authorList>
    </citation>
    <scope>NUCLEOTIDE SEQUENCE</scope>
    <source>
        <strain evidence="15">FB</strain>
    </source>
</reference>
<keyword evidence="9 14" id="KW-0479">Metal-binding</keyword>
<gene>
    <name evidence="15" type="primary">nadA_1</name>
    <name evidence="14" type="synonym">nadA</name>
    <name evidence="15" type="ORF">SPSYN_00518</name>
</gene>
<dbReference type="Pfam" id="PF02445">
    <property type="entry name" value="NadA"/>
    <property type="match status" value="1"/>
</dbReference>
<sequence length="307" mass="33713">MLDIAIHEQLVKEIMQLKQQRNAIILSHVYQPPEIQEVADLVGDSLELSRRAAATDAGVIVFCGVHFMAESAAVLSPEKIVLLPEANAGCPMADMVTAEALRAKKNNLPGAQVVCYVNTSAEVKAECDIACTSANAVQVVTSLPTDRPIIFVPDKNLGRYVARQSGRTMNIWEGCCPIHDQLSADDVLKVKSEHPKALVLVHPECRPEVVELADHVASTTGMLRFARESQNKEFIVATEKGILHQLNKQCPGKSFYPASDKLVCRDMKSITLEMVLHSLQTLEPRVTVTAVVRERALKCLEKMLAVQ</sequence>
<feature type="binding site" evidence="14">
    <location>
        <position position="28"/>
    </location>
    <ligand>
        <name>iminosuccinate</name>
        <dbReference type="ChEBI" id="CHEBI:77875"/>
    </ligand>
</feature>
<feature type="binding site" evidence="14">
    <location>
        <position position="90"/>
    </location>
    <ligand>
        <name>[4Fe-4S] cluster</name>
        <dbReference type="ChEBI" id="CHEBI:49883"/>
    </ligand>
</feature>
<keyword evidence="6 14" id="KW-0963">Cytoplasm</keyword>
<evidence type="ECO:0000256" key="2">
    <source>
        <dbReference type="ARBA" id="ARBA00004496"/>
    </source>
</evidence>
<dbReference type="InterPro" id="IPR036094">
    <property type="entry name" value="NadA_sf"/>
</dbReference>
<dbReference type="PANTHER" id="PTHR30573">
    <property type="entry name" value="QUINOLINATE SYNTHETASE A"/>
    <property type="match status" value="1"/>
</dbReference>
<dbReference type="InterPro" id="IPR023066">
    <property type="entry name" value="Quinolinate_synth_type2"/>
</dbReference>
<keyword evidence="5 14" id="KW-0004">4Fe-4S</keyword>
<dbReference type="SUPFAM" id="SSF142754">
    <property type="entry name" value="NadA-like"/>
    <property type="match status" value="1"/>
</dbReference>
<evidence type="ECO:0000256" key="10">
    <source>
        <dbReference type="ARBA" id="ARBA00023004"/>
    </source>
</evidence>